<dbReference type="PANTHER" id="PTHR44337:SF20">
    <property type="entry name" value="CARCINOEMBRYONIC ANTIGEN-RELATED CELL ADHESION MOLECULE 5-RELATED"/>
    <property type="match status" value="1"/>
</dbReference>
<evidence type="ECO:0000256" key="2">
    <source>
        <dbReference type="ARBA" id="ARBA00023157"/>
    </source>
</evidence>
<proteinExistence type="predicted"/>
<keyword evidence="5" id="KW-1133">Transmembrane helix</keyword>
<keyword evidence="3" id="KW-0325">Glycoprotein</keyword>
<feature type="signal peptide" evidence="6">
    <location>
        <begin position="1"/>
        <end position="22"/>
    </location>
</feature>
<feature type="chain" id="PRO_5044808572" description="Ig-like domain-containing protein" evidence="6">
    <location>
        <begin position="23"/>
        <end position="536"/>
    </location>
</feature>
<keyword evidence="9" id="KW-1185">Reference proteome</keyword>
<evidence type="ECO:0000256" key="3">
    <source>
        <dbReference type="ARBA" id="ARBA00023180"/>
    </source>
</evidence>
<dbReference type="SUPFAM" id="SSF48726">
    <property type="entry name" value="Immunoglobulin"/>
    <property type="match status" value="1"/>
</dbReference>
<keyword evidence="1 6" id="KW-0732">Signal</keyword>
<feature type="domain" description="Ig-like" evidence="7">
    <location>
        <begin position="130"/>
        <end position="198"/>
    </location>
</feature>
<keyword evidence="5" id="KW-0472">Membrane</keyword>
<dbReference type="InterPro" id="IPR036179">
    <property type="entry name" value="Ig-like_dom_sf"/>
</dbReference>
<dbReference type="InterPro" id="IPR013783">
    <property type="entry name" value="Ig-like_fold"/>
</dbReference>
<evidence type="ECO:0000313" key="8">
    <source>
        <dbReference type="EMBL" id="KAL3886320.1"/>
    </source>
</evidence>
<dbReference type="EMBL" id="JBJQND010000002">
    <property type="protein sequence ID" value="KAL3886320.1"/>
    <property type="molecule type" value="Genomic_DNA"/>
</dbReference>
<accession>A0ABD3XKS3</accession>
<organism evidence="8 9">
    <name type="scientific">Sinanodonta woodiana</name>
    <name type="common">Chinese pond mussel</name>
    <name type="synonym">Anodonta woodiana</name>
    <dbReference type="NCBI Taxonomy" id="1069815"/>
    <lineage>
        <taxon>Eukaryota</taxon>
        <taxon>Metazoa</taxon>
        <taxon>Spiralia</taxon>
        <taxon>Lophotrochozoa</taxon>
        <taxon>Mollusca</taxon>
        <taxon>Bivalvia</taxon>
        <taxon>Autobranchia</taxon>
        <taxon>Heteroconchia</taxon>
        <taxon>Palaeoheterodonta</taxon>
        <taxon>Unionida</taxon>
        <taxon>Unionoidea</taxon>
        <taxon>Unionidae</taxon>
        <taxon>Unioninae</taxon>
        <taxon>Sinanodonta</taxon>
    </lineage>
</organism>
<dbReference type="Gene3D" id="2.60.40.10">
    <property type="entry name" value="Immunoglobulins"/>
    <property type="match status" value="1"/>
</dbReference>
<gene>
    <name evidence="8" type="ORF">ACJMK2_026322</name>
</gene>
<sequence>MTSFSMFKAFIFFHFMIYVTVCNRDPLLAFTGCNATLQWNLYNSSYKQEQTDIRIFDKAGYVIAKTGINKCLSQHNHSLSCIISNKNEDLVILLTLTNITTNHTGNYTIWLRQDLHVENKTLALIVIDKPHIMEVSKPVLYESFSIMCTTSYTSDCITYYWKINGSDLQDSISIHASMSTLTYKNVTMMDNFSRLTCRSGIEKCSNILCNSSEDSYPYTVEPYYGPMHVSLTLNESHIYLEENTTFKVQCLAKCYPACAFRWESYYINVDNEKLVINRFNERLSGAYTCTATNRKTGVTAKSDPIFLHHAKVSLAPGVSQGLSPEQYWMGPITASVFPLIVGFILLIKYWRKIASRTDDSERSCKKCSKRVSSANKNSHEKQFPKVDESTTCATEDHCTCTRSNDPRTSCEHPGPNLQEEKCSTIDEGVMSVYDYTRDNVISGNSHDTASITEHDLYDYASPIETCRVEVADIHVTFENYITPVHGPISPTEMCASGDINLLGSDRIDITTSSEPVHSINDIKVHDSELSYITPII</sequence>
<keyword evidence="2" id="KW-1015">Disulfide bond</keyword>
<dbReference type="AlphaFoldDB" id="A0ABD3XKS3"/>
<evidence type="ECO:0000256" key="6">
    <source>
        <dbReference type="SAM" id="SignalP"/>
    </source>
</evidence>
<dbReference type="PROSITE" id="PS50835">
    <property type="entry name" value="IG_LIKE"/>
    <property type="match status" value="2"/>
</dbReference>
<dbReference type="Proteomes" id="UP001634394">
    <property type="component" value="Unassembled WGS sequence"/>
</dbReference>
<evidence type="ECO:0000259" key="7">
    <source>
        <dbReference type="PROSITE" id="PS50835"/>
    </source>
</evidence>
<evidence type="ECO:0000256" key="1">
    <source>
        <dbReference type="ARBA" id="ARBA00022729"/>
    </source>
</evidence>
<name>A0ABD3XKS3_SINWO</name>
<evidence type="ECO:0000256" key="4">
    <source>
        <dbReference type="ARBA" id="ARBA00023319"/>
    </source>
</evidence>
<protein>
    <recommendedName>
        <fullName evidence="7">Ig-like domain-containing protein</fullName>
    </recommendedName>
</protein>
<reference evidence="8 9" key="1">
    <citation type="submission" date="2024-11" db="EMBL/GenBank/DDBJ databases">
        <title>Chromosome-level genome assembly of the freshwater bivalve Anodonta woodiana.</title>
        <authorList>
            <person name="Chen X."/>
        </authorList>
    </citation>
    <scope>NUCLEOTIDE SEQUENCE [LARGE SCALE GENOMIC DNA]</scope>
    <source>
        <strain evidence="8">MN2024</strain>
        <tissue evidence="8">Gills</tissue>
    </source>
</reference>
<evidence type="ECO:0000313" key="9">
    <source>
        <dbReference type="Proteomes" id="UP001634394"/>
    </source>
</evidence>
<feature type="domain" description="Ig-like" evidence="7">
    <location>
        <begin position="226"/>
        <end position="306"/>
    </location>
</feature>
<keyword evidence="4" id="KW-0393">Immunoglobulin domain</keyword>
<evidence type="ECO:0000256" key="5">
    <source>
        <dbReference type="SAM" id="Phobius"/>
    </source>
</evidence>
<comment type="caution">
    <text evidence="8">The sequence shown here is derived from an EMBL/GenBank/DDBJ whole genome shotgun (WGS) entry which is preliminary data.</text>
</comment>
<feature type="transmembrane region" description="Helical" evidence="5">
    <location>
        <begin position="327"/>
        <end position="347"/>
    </location>
</feature>
<dbReference type="InterPro" id="IPR052598">
    <property type="entry name" value="IgSF_CEA-related"/>
</dbReference>
<dbReference type="PANTHER" id="PTHR44337">
    <property type="entry name" value="CARCINOEMBRYONIC ANTIGEN-RELATED CELL ADHESION MOLECULE 8"/>
    <property type="match status" value="1"/>
</dbReference>
<keyword evidence="5" id="KW-0812">Transmembrane</keyword>
<dbReference type="InterPro" id="IPR007110">
    <property type="entry name" value="Ig-like_dom"/>
</dbReference>